<gene>
    <name evidence="13" type="ORF">GCM10007420_03370</name>
</gene>
<keyword evidence="6 10" id="KW-0812">Transmembrane</keyword>
<dbReference type="CDD" id="cd06225">
    <property type="entry name" value="HAMP"/>
    <property type="match status" value="1"/>
</dbReference>
<sequence length="466" mass="50403">MNADTSLDQTRPQRKGAHWRILRSSFARLAAMIAALVSAAATAVFLIAYFAFAFVSNQTLRQLVDTDAAGLVDIYSIEGEAGLQRSLQDRLAFRPLEGEGPVYLLTDPQGNPLAGNLAAWPEAFLLDASWVSGVFTVDGEALPLIGRAFLMPQDYRLFVGRSTTSQAEALARLRTIFTAGFFITLTLGIAAGLIAASWIMQRVERLNRTCHAVRDGAINQRAPGAEGADEFGLLSRNINAMLDRIERLISAQRDVSDLTAHELRTPLVRIDRTLADAANSPERIEQAREQLAELGELINSLMDISAISAEIGDTRGLETLDLAALARSVTPLYNDVAGEKGARVKLDAPRPVMMRGSPAQLGRLIANLVDNAVKFLPEGGEVTVIVREGPVLIVEDNGPGVPADWRERVFMRFARISHGGPRGHGLGLSFVHAVVRRHGLTIEVEDARPGAARPGARFIVRRAGAA</sequence>
<keyword evidence="4" id="KW-0597">Phosphoprotein</keyword>
<comment type="caution">
    <text evidence="13">The sequence shown here is derived from an EMBL/GenBank/DDBJ whole genome shotgun (WGS) entry which is preliminary data.</text>
</comment>
<evidence type="ECO:0000259" key="12">
    <source>
        <dbReference type="PROSITE" id="PS50885"/>
    </source>
</evidence>
<reference evidence="14" key="1">
    <citation type="journal article" date="2019" name="Int. J. Syst. Evol. Microbiol.">
        <title>The Global Catalogue of Microorganisms (GCM) 10K type strain sequencing project: providing services to taxonomists for standard genome sequencing and annotation.</title>
        <authorList>
            <consortium name="The Broad Institute Genomics Platform"/>
            <consortium name="The Broad Institute Genome Sequencing Center for Infectious Disease"/>
            <person name="Wu L."/>
            <person name="Ma J."/>
        </authorList>
    </citation>
    <scope>NUCLEOTIDE SEQUENCE [LARGE SCALE GENOMIC DNA]</scope>
    <source>
        <strain evidence="14">CGMCC 1.12766</strain>
    </source>
</reference>
<evidence type="ECO:0000313" key="13">
    <source>
        <dbReference type="EMBL" id="GGG91409.1"/>
    </source>
</evidence>
<evidence type="ECO:0000256" key="5">
    <source>
        <dbReference type="ARBA" id="ARBA00022679"/>
    </source>
</evidence>
<dbReference type="EMBL" id="BMFS01000001">
    <property type="protein sequence ID" value="GGG91409.1"/>
    <property type="molecule type" value="Genomic_DNA"/>
</dbReference>
<dbReference type="EC" id="2.7.13.3" evidence="3"/>
<dbReference type="GO" id="GO:0016301">
    <property type="term" value="F:kinase activity"/>
    <property type="evidence" value="ECO:0007669"/>
    <property type="project" value="UniProtKB-KW"/>
</dbReference>
<dbReference type="Gene3D" id="6.10.340.10">
    <property type="match status" value="1"/>
</dbReference>
<feature type="domain" description="Histidine kinase" evidence="11">
    <location>
        <begin position="258"/>
        <end position="466"/>
    </location>
</feature>
<comment type="catalytic activity">
    <reaction evidence="1">
        <text>ATP + protein L-histidine = ADP + protein N-phospho-L-histidine.</text>
        <dbReference type="EC" id="2.7.13.3"/>
    </reaction>
</comment>
<evidence type="ECO:0000256" key="10">
    <source>
        <dbReference type="SAM" id="Phobius"/>
    </source>
</evidence>
<dbReference type="Pfam" id="PF02518">
    <property type="entry name" value="HATPase_c"/>
    <property type="match status" value="1"/>
</dbReference>
<dbReference type="PANTHER" id="PTHR45436:SF8">
    <property type="entry name" value="HISTIDINE KINASE"/>
    <property type="match status" value="1"/>
</dbReference>
<dbReference type="InterPro" id="IPR050428">
    <property type="entry name" value="TCS_sensor_his_kinase"/>
</dbReference>
<dbReference type="SMART" id="SM00387">
    <property type="entry name" value="HATPase_c"/>
    <property type="match status" value="1"/>
</dbReference>
<dbReference type="SUPFAM" id="SSF55874">
    <property type="entry name" value="ATPase domain of HSP90 chaperone/DNA topoisomerase II/histidine kinase"/>
    <property type="match status" value="1"/>
</dbReference>
<evidence type="ECO:0000259" key="11">
    <source>
        <dbReference type="PROSITE" id="PS50109"/>
    </source>
</evidence>
<keyword evidence="14" id="KW-1185">Reference proteome</keyword>
<keyword evidence="9" id="KW-0902">Two-component regulatory system</keyword>
<dbReference type="CDD" id="cd00082">
    <property type="entry name" value="HisKA"/>
    <property type="match status" value="1"/>
</dbReference>
<evidence type="ECO:0000256" key="6">
    <source>
        <dbReference type="ARBA" id="ARBA00022692"/>
    </source>
</evidence>
<dbReference type="PROSITE" id="PS50109">
    <property type="entry name" value="HIS_KIN"/>
    <property type="match status" value="1"/>
</dbReference>
<keyword evidence="7 13" id="KW-0418">Kinase</keyword>
<evidence type="ECO:0000313" key="14">
    <source>
        <dbReference type="Proteomes" id="UP000648722"/>
    </source>
</evidence>
<feature type="transmembrane region" description="Helical" evidence="10">
    <location>
        <begin position="176"/>
        <end position="200"/>
    </location>
</feature>
<feature type="domain" description="HAMP" evidence="12">
    <location>
        <begin position="197"/>
        <end position="250"/>
    </location>
</feature>
<evidence type="ECO:0000256" key="8">
    <source>
        <dbReference type="ARBA" id="ARBA00022989"/>
    </source>
</evidence>
<dbReference type="InterPro" id="IPR005467">
    <property type="entry name" value="His_kinase_dom"/>
</dbReference>
<evidence type="ECO:0000256" key="9">
    <source>
        <dbReference type="ARBA" id="ARBA00023012"/>
    </source>
</evidence>
<feature type="transmembrane region" description="Helical" evidence="10">
    <location>
        <begin position="29"/>
        <end position="52"/>
    </location>
</feature>
<evidence type="ECO:0000256" key="7">
    <source>
        <dbReference type="ARBA" id="ARBA00022777"/>
    </source>
</evidence>
<dbReference type="SUPFAM" id="SSF158472">
    <property type="entry name" value="HAMP domain-like"/>
    <property type="match status" value="1"/>
</dbReference>
<organism evidence="13 14">
    <name type="scientific">Glycocaulis albus</name>
    <dbReference type="NCBI Taxonomy" id="1382801"/>
    <lineage>
        <taxon>Bacteria</taxon>
        <taxon>Pseudomonadati</taxon>
        <taxon>Pseudomonadota</taxon>
        <taxon>Alphaproteobacteria</taxon>
        <taxon>Maricaulales</taxon>
        <taxon>Maricaulaceae</taxon>
        <taxon>Glycocaulis</taxon>
    </lineage>
</organism>
<dbReference type="Gene3D" id="3.30.565.10">
    <property type="entry name" value="Histidine kinase-like ATPase, C-terminal domain"/>
    <property type="match status" value="1"/>
</dbReference>
<proteinExistence type="predicted"/>
<dbReference type="InterPro" id="IPR036097">
    <property type="entry name" value="HisK_dim/P_sf"/>
</dbReference>
<dbReference type="Pfam" id="PF00672">
    <property type="entry name" value="HAMP"/>
    <property type="match status" value="1"/>
</dbReference>
<evidence type="ECO:0000256" key="4">
    <source>
        <dbReference type="ARBA" id="ARBA00022553"/>
    </source>
</evidence>
<dbReference type="InterPro" id="IPR003594">
    <property type="entry name" value="HATPase_dom"/>
</dbReference>
<name>A0ABQ1XDM6_9PROT</name>
<comment type="subcellular location">
    <subcellularLocation>
        <location evidence="2">Membrane</location>
    </subcellularLocation>
</comment>
<dbReference type="SMART" id="SM00304">
    <property type="entry name" value="HAMP"/>
    <property type="match status" value="1"/>
</dbReference>
<dbReference type="InterPro" id="IPR003661">
    <property type="entry name" value="HisK_dim/P_dom"/>
</dbReference>
<dbReference type="PANTHER" id="PTHR45436">
    <property type="entry name" value="SENSOR HISTIDINE KINASE YKOH"/>
    <property type="match status" value="1"/>
</dbReference>
<dbReference type="Proteomes" id="UP000648722">
    <property type="component" value="Unassembled WGS sequence"/>
</dbReference>
<dbReference type="InterPro" id="IPR003660">
    <property type="entry name" value="HAMP_dom"/>
</dbReference>
<keyword evidence="10" id="KW-0472">Membrane</keyword>
<evidence type="ECO:0000256" key="3">
    <source>
        <dbReference type="ARBA" id="ARBA00012438"/>
    </source>
</evidence>
<dbReference type="InterPro" id="IPR036890">
    <property type="entry name" value="HATPase_C_sf"/>
</dbReference>
<protein>
    <recommendedName>
        <fullName evidence="3">histidine kinase</fullName>
        <ecNumber evidence="3">2.7.13.3</ecNumber>
    </recommendedName>
</protein>
<dbReference type="PROSITE" id="PS50885">
    <property type="entry name" value="HAMP"/>
    <property type="match status" value="1"/>
</dbReference>
<evidence type="ECO:0000256" key="1">
    <source>
        <dbReference type="ARBA" id="ARBA00000085"/>
    </source>
</evidence>
<keyword evidence="8 10" id="KW-1133">Transmembrane helix</keyword>
<dbReference type="SUPFAM" id="SSF47384">
    <property type="entry name" value="Homodimeric domain of signal transducing histidine kinase"/>
    <property type="match status" value="1"/>
</dbReference>
<keyword evidence="5" id="KW-0808">Transferase</keyword>
<accession>A0ABQ1XDM6</accession>
<evidence type="ECO:0000256" key="2">
    <source>
        <dbReference type="ARBA" id="ARBA00004370"/>
    </source>
</evidence>